<evidence type="ECO:0000313" key="3">
    <source>
        <dbReference type="Proteomes" id="UP000557899"/>
    </source>
</evidence>
<sequence>MPNPVPSAVAESLVAAVSAVPFIDGPDEGRFGEVALLYPRFRAPGLRWLDGRLEVHVRVAVDPRDPAPLSDAARAVRAAAESVLAASPDLRHAPVDVFVADVVPANPVPAGPTAANPVPAGPTAAGAADPTPVGGS</sequence>
<evidence type="ECO:0000313" key="2">
    <source>
        <dbReference type="EMBL" id="NLA56466.1"/>
    </source>
</evidence>
<proteinExistence type="predicted"/>
<protein>
    <recommendedName>
        <fullName evidence="4">Asp23/Gls24 family envelope stress response protein</fullName>
    </recommendedName>
</protein>
<feature type="region of interest" description="Disordered" evidence="1">
    <location>
        <begin position="106"/>
        <end position="136"/>
    </location>
</feature>
<reference evidence="2 3" key="1">
    <citation type="journal article" date="2020" name="Biotechnol. Biofuels">
        <title>New insights from the biogas microbiome by comprehensive genome-resolved metagenomics of nearly 1600 species originating from multiple anaerobic digesters.</title>
        <authorList>
            <person name="Campanaro S."/>
            <person name="Treu L."/>
            <person name="Rodriguez-R L.M."/>
            <person name="Kovalovszki A."/>
            <person name="Ziels R.M."/>
            <person name="Maus I."/>
            <person name="Zhu X."/>
            <person name="Kougias P.G."/>
            <person name="Basile A."/>
            <person name="Luo G."/>
            <person name="Schluter A."/>
            <person name="Konstantinidis K.T."/>
            <person name="Angelidaki I."/>
        </authorList>
    </citation>
    <scope>NUCLEOTIDE SEQUENCE [LARGE SCALE GENOMIC DNA]</scope>
    <source>
        <strain evidence="2">AS15tlH2ME_198</strain>
    </source>
</reference>
<feature type="compositionally biased region" description="Low complexity" evidence="1">
    <location>
        <begin position="111"/>
        <end position="136"/>
    </location>
</feature>
<evidence type="ECO:0000256" key="1">
    <source>
        <dbReference type="SAM" id="MobiDB-lite"/>
    </source>
</evidence>
<comment type="caution">
    <text evidence="2">The sequence shown here is derived from an EMBL/GenBank/DDBJ whole genome shotgun (WGS) entry which is preliminary data.</text>
</comment>
<dbReference type="AlphaFoldDB" id="A0A7X6PP09"/>
<organism evidence="2 3">
    <name type="scientific">Corynebacterium humireducens</name>
    <dbReference type="NCBI Taxonomy" id="1223514"/>
    <lineage>
        <taxon>Bacteria</taxon>
        <taxon>Bacillati</taxon>
        <taxon>Actinomycetota</taxon>
        <taxon>Actinomycetes</taxon>
        <taxon>Mycobacteriales</taxon>
        <taxon>Corynebacteriaceae</taxon>
        <taxon>Corynebacterium</taxon>
    </lineage>
</organism>
<evidence type="ECO:0008006" key="4">
    <source>
        <dbReference type="Google" id="ProtNLM"/>
    </source>
</evidence>
<dbReference type="EMBL" id="JAAZHI010000185">
    <property type="protein sequence ID" value="NLA56466.1"/>
    <property type="molecule type" value="Genomic_DNA"/>
</dbReference>
<name>A0A7X6PP09_9CORY</name>
<dbReference type="Proteomes" id="UP000557899">
    <property type="component" value="Unassembled WGS sequence"/>
</dbReference>
<accession>A0A7X6PP09</accession>
<gene>
    <name evidence="2" type="ORF">GX859_09275</name>
</gene>